<dbReference type="Proteomes" id="UP001338137">
    <property type="component" value="Unassembled WGS sequence"/>
</dbReference>
<dbReference type="Pfam" id="PF06161">
    <property type="entry name" value="DUF975"/>
    <property type="match status" value="1"/>
</dbReference>
<name>A0ABU6G8Z3_9BACL</name>
<keyword evidence="1" id="KW-0472">Membrane</keyword>
<feature type="transmembrane region" description="Helical" evidence="1">
    <location>
        <begin position="67"/>
        <end position="97"/>
    </location>
</feature>
<protein>
    <submittedName>
        <fullName evidence="2">DUF975 family protein</fullName>
    </submittedName>
</protein>
<gene>
    <name evidence="2" type="ORF">P4I72_23385</name>
</gene>
<reference evidence="2 3" key="1">
    <citation type="submission" date="2023-03" db="EMBL/GenBank/DDBJ databases">
        <title>Bacillus Genome Sequencing.</title>
        <authorList>
            <person name="Dunlap C."/>
        </authorList>
    </citation>
    <scope>NUCLEOTIDE SEQUENCE [LARGE SCALE GENOMIC DNA]</scope>
    <source>
        <strain evidence="2 3">BD-533</strain>
    </source>
</reference>
<dbReference type="PANTHER" id="PTHR40076:SF1">
    <property type="entry name" value="MEMBRANE PROTEIN"/>
    <property type="match status" value="1"/>
</dbReference>
<organism evidence="2 3">
    <name type="scientific">Paenibacillus alba</name>
    <dbReference type="NCBI Taxonomy" id="1197127"/>
    <lineage>
        <taxon>Bacteria</taxon>
        <taxon>Bacillati</taxon>
        <taxon>Bacillota</taxon>
        <taxon>Bacilli</taxon>
        <taxon>Bacillales</taxon>
        <taxon>Paenibacillaceae</taxon>
        <taxon>Paenibacillus</taxon>
    </lineage>
</organism>
<feature type="transmembrane region" description="Helical" evidence="1">
    <location>
        <begin position="194"/>
        <end position="222"/>
    </location>
</feature>
<evidence type="ECO:0000313" key="2">
    <source>
        <dbReference type="EMBL" id="MEC0230080.1"/>
    </source>
</evidence>
<sequence>MYWTRKELKDRAKQVLRTSYWKAFLVSLVVAVLSGGVSGCSFNSSGGSSLSLPGLNNSWGDIGNSSVLAVVVIGAILLALVVGLLSLAFQIFVVAPFEAGEKQYFKQAAAQHEVNMSYLVYAFTNGNYLRIVLAMLWSGFLLFLWYCLLIIPGIVKSYAYGMVPYLLGDNPQIGSKRAVELSNQMTRGHKWKMFVLDLSFIGWYVLGTLALGIGVLFVTPYYQSTRAELYLVLREQALHKGLSHEKELNLL</sequence>
<keyword evidence="1" id="KW-0812">Transmembrane</keyword>
<keyword evidence="1" id="KW-1133">Transmembrane helix</keyword>
<dbReference type="PANTHER" id="PTHR40076">
    <property type="entry name" value="MEMBRANE PROTEIN-RELATED"/>
    <property type="match status" value="1"/>
</dbReference>
<feature type="transmembrane region" description="Helical" evidence="1">
    <location>
        <begin position="143"/>
        <end position="167"/>
    </location>
</feature>
<proteinExistence type="predicted"/>
<comment type="caution">
    <text evidence="2">The sequence shown here is derived from an EMBL/GenBank/DDBJ whole genome shotgun (WGS) entry which is preliminary data.</text>
</comment>
<keyword evidence="3" id="KW-1185">Reference proteome</keyword>
<dbReference type="RefSeq" id="WP_326074153.1">
    <property type="nucleotide sequence ID" value="NZ_JARLKY010000062.1"/>
</dbReference>
<accession>A0ABU6G8Z3</accession>
<evidence type="ECO:0000313" key="3">
    <source>
        <dbReference type="Proteomes" id="UP001338137"/>
    </source>
</evidence>
<evidence type="ECO:0000256" key="1">
    <source>
        <dbReference type="SAM" id="Phobius"/>
    </source>
</evidence>
<dbReference type="EMBL" id="JARLKY010000062">
    <property type="protein sequence ID" value="MEC0230080.1"/>
    <property type="molecule type" value="Genomic_DNA"/>
</dbReference>
<dbReference type="InterPro" id="IPR010380">
    <property type="entry name" value="DUF975"/>
</dbReference>